<proteinExistence type="predicted"/>
<dbReference type="SUPFAM" id="SSF49265">
    <property type="entry name" value="Fibronectin type III"/>
    <property type="match status" value="1"/>
</dbReference>
<dbReference type="InterPro" id="IPR050650">
    <property type="entry name" value="Type-II_Cytokine-TF_Rcpt"/>
</dbReference>
<reference evidence="4" key="2">
    <citation type="journal article" date="2017" name="Sci. Adv.">
        <title>A tail of two voltages: Proteomic comparison of the three electric organs of the electric eel.</title>
        <authorList>
            <person name="Traeger L.L."/>
            <person name="Sabat G."/>
            <person name="Barrett-Wilt G.A."/>
            <person name="Wells G.B."/>
            <person name="Sussman M.R."/>
        </authorList>
    </citation>
    <scope>NUCLEOTIDE SEQUENCE [LARGE SCALE GENOMIC DNA]</scope>
</reference>
<feature type="domain" description="Fibronectin type-III" evidence="2">
    <location>
        <begin position="10"/>
        <end position="46"/>
    </location>
</feature>
<reference evidence="3" key="3">
    <citation type="submission" date="2020-05" db="EMBL/GenBank/DDBJ databases">
        <title>Electrophorus electricus (electric eel) genome, fEleEle1, primary haplotype.</title>
        <authorList>
            <person name="Myers G."/>
            <person name="Meyer A."/>
            <person name="Fedrigo O."/>
            <person name="Formenti G."/>
            <person name="Rhie A."/>
            <person name="Tracey A."/>
            <person name="Sims Y."/>
            <person name="Jarvis E.D."/>
        </authorList>
    </citation>
    <scope>NUCLEOTIDE SEQUENCE [LARGE SCALE GENOMIC DNA]</scope>
</reference>
<evidence type="ECO:0000313" key="4">
    <source>
        <dbReference type="Proteomes" id="UP000314983"/>
    </source>
</evidence>
<dbReference type="GeneTree" id="ENSGT01120000278063"/>
<dbReference type="GO" id="GO:0005886">
    <property type="term" value="C:plasma membrane"/>
    <property type="evidence" value="ECO:0007669"/>
    <property type="project" value="TreeGrafter"/>
</dbReference>
<sequence>VVKVLVFFYLPTPVNATLVSNNFQHILRWSPGRDTPPQTAYRVKRRYCISSTIEEHKDNMKKPKVTLKKYIFANFLESISSSEEAPRIQFLHNSTIGPPSVDVLGCGDCLNITILLWKGDGIKGNDSDIYYNQIRFILHWKKATDEKVKTDGMKCYVPLCLFYITGLSLLKMKQVAGRHKLHTNCNYTQDKMLDVLYPAIRASIKGPSHLFLTSNHNISIFFLACCHSTFCECVNK</sequence>
<accession>A0A4W4DVY6</accession>
<reference evidence="4" key="1">
    <citation type="journal article" date="2014" name="Science">
        <title>Nonhuman genetics. Genomic basis for the convergent evolution of electric organs.</title>
        <authorList>
            <person name="Gallant J.R."/>
            <person name="Traeger L.L."/>
            <person name="Volkening J.D."/>
            <person name="Moffett H."/>
            <person name="Chen P.H."/>
            <person name="Novina C.D."/>
            <person name="Phillips G.N.Jr."/>
            <person name="Anand R."/>
            <person name="Wells G.B."/>
            <person name="Pinch M."/>
            <person name="Guth R."/>
            <person name="Unguez G.A."/>
            <person name="Albert J.S."/>
            <person name="Zakon H.H."/>
            <person name="Samanta M.P."/>
            <person name="Sussman M.R."/>
        </authorList>
    </citation>
    <scope>NUCLEOTIDE SEQUENCE [LARGE SCALE GENOMIC DNA]</scope>
</reference>
<dbReference type="PANTHER" id="PTHR20859">
    <property type="entry name" value="INTERFERON/INTERLEUKIN RECEPTOR"/>
    <property type="match status" value="1"/>
</dbReference>
<reference evidence="3" key="4">
    <citation type="submission" date="2025-08" db="UniProtKB">
        <authorList>
            <consortium name="Ensembl"/>
        </authorList>
    </citation>
    <scope>IDENTIFICATION</scope>
</reference>
<dbReference type="STRING" id="8005.ENSEEEP00000003038"/>
<evidence type="ECO:0000256" key="1">
    <source>
        <dbReference type="SAM" id="SignalP"/>
    </source>
</evidence>
<dbReference type="InterPro" id="IPR036116">
    <property type="entry name" value="FN3_sf"/>
</dbReference>
<dbReference type="GO" id="GO:0004896">
    <property type="term" value="F:cytokine receptor activity"/>
    <property type="evidence" value="ECO:0007669"/>
    <property type="project" value="TreeGrafter"/>
</dbReference>
<feature type="signal peptide" evidence="1">
    <location>
        <begin position="1"/>
        <end position="16"/>
    </location>
</feature>
<dbReference type="InterPro" id="IPR013783">
    <property type="entry name" value="Ig-like_fold"/>
</dbReference>
<dbReference type="Gene3D" id="2.60.40.10">
    <property type="entry name" value="Immunoglobulins"/>
    <property type="match status" value="1"/>
</dbReference>
<dbReference type="AlphaFoldDB" id="A0A4W4DVY6"/>
<keyword evidence="1" id="KW-0732">Signal</keyword>
<evidence type="ECO:0000259" key="2">
    <source>
        <dbReference type="Pfam" id="PF01108"/>
    </source>
</evidence>
<evidence type="ECO:0000313" key="3">
    <source>
        <dbReference type="Ensembl" id="ENSEEEP00000003038.2"/>
    </source>
</evidence>
<dbReference type="InterPro" id="IPR003961">
    <property type="entry name" value="FN3_dom"/>
</dbReference>
<keyword evidence="4" id="KW-1185">Reference proteome</keyword>
<dbReference type="Proteomes" id="UP000314983">
    <property type="component" value="Chromosome 25"/>
</dbReference>
<organism evidence="3 4">
    <name type="scientific">Electrophorus electricus</name>
    <name type="common">Electric eel</name>
    <name type="synonym">Gymnotus electricus</name>
    <dbReference type="NCBI Taxonomy" id="8005"/>
    <lineage>
        <taxon>Eukaryota</taxon>
        <taxon>Metazoa</taxon>
        <taxon>Chordata</taxon>
        <taxon>Craniata</taxon>
        <taxon>Vertebrata</taxon>
        <taxon>Euteleostomi</taxon>
        <taxon>Actinopterygii</taxon>
        <taxon>Neopterygii</taxon>
        <taxon>Teleostei</taxon>
        <taxon>Ostariophysi</taxon>
        <taxon>Gymnotiformes</taxon>
        <taxon>Gymnotoidei</taxon>
        <taxon>Gymnotidae</taxon>
        <taxon>Electrophorus</taxon>
    </lineage>
</organism>
<protein>
    <recommendedName>
        <fullName evidence="2">Fibronectin type-III domain-containing protein</fullName>
    </recommendedName>
</protein>
<reference evidence="3" key="5">
    <citation type="submission" date="2025-09" db="UniProtKB">
        <authorList>
            <consortium name="Ensembl"/>
        </authorList>
    </citation>
    <scope>IDENTIFICATION</scope>
</reference>
<name>A0A4W4DVY6_ELEEL</name>
<dbReference type="Ensembl" id="ENSEEET00000003084.2">
    <property type="protein sequence ID" value="ENSEEEP00000003038.2"/>
    <property type="gene ID" value="ENSEEEG00000001723.2"/>
</dbReference>
<feature type="chain" id="PRO_5044275489" description="Fibronectin type-III domain-containing protein" evidence="1">
    <location>
        <begin position="17"/>
        <end position="236"/>
    </location>
</feature>
<dbReference type="PANTHER" id="PTHR20859:SF53">
    <property type="entry name" value="INTERLEUKIN-22 RECEPTOR SUBUNIT ALPHA-1"/>
    <property type="match status" value="1"/>
</dbReference>
<dbReference type="Pfam" id="PF01108">
    <property type="entry name" value="Tissue_fac"/>
    <property type="match status" value="1"/>
</dbReference>